<comment type="caution">
    <text evidence="2">The sequence shown here is derived from an EMBL/GenBank/DDBJ whole genome shotgun (WGS) entry which is preliminary data.</text>
</comment>
<name>A0A5B7GE59_PORTR</name>
<evidence type="ECO:0000313" key="3">
    <source>
        <dbReference type="Proteomes" id="UP000324222"/>
    </source>
</evidence>
<gene>
    <name evidence="2" type="ORF">E2C01_049607</name>
</gene>
<proteinExistence type="predicted"/>
<feature type="compositionally biased region" description="Polar residues" evidence="1">
    <location>
        <begin position="42"/>
        <end position="51"/>
    </location>
</feature>
<evidence type="ECO:0000313" key="2">
    <source>
        <dbReference type="EMBL" id="MPC55665.1"/>
    </source>
</evidence>
<sequence length="59" mass="6693">MVNQGSHTTKGEPNTYVQPRMISVAIEDTRDERRERFINVTDPGTSATPNKGQEILRYS</sequence>
<protein>
    <submittedName>
        <fullName evidence="2">Uncharacterized protein</fullName>
    </submittedName>
</protein>
<organism evidence="2 3">
    <name type="scientific">Portunus trituberculatus</name>
    <name type="common">Swimming crab</name>
    <name type="synonym">Neptunus trituberculatus</name>
    <dbReference type="NCBI Taxonomy" id="210409"/>
    <lineage>
        <taxon>Eukaryota</taxon>
        <taxon>Metazoa</taxon>
        <taxon>Ecdysozoa</taxon>
        <taxon>Arthropoda</taxon>
        <taxon>Crustacea</taxon>
        <taxon>Multicrustacea</taxon>
        <taxon>Malacostraca</taxon>
        <taxon>Eumalacostraca</taxon>
        <taxon>Eucarida</taxon>
        <taxon>Decapoda</taxon>
        <taxon>Pleocyemata</taxon>
        <taxon>Brachyura</taxon>
        <taxon>Eubrachyura</taxon>
        <taxon>Portunoidea</taxon>
        <taxon>Portunidae</taxon>
        <taxon>Portuninae</taxon>
        <taxon>Portunus</taxon>
    </lineage>
</organism>
<dbReference type="Proteomes" id="UP000324222">
    <property type="component" value="Unassembled WGS sequence"/>
</dbReference>
<dbReference type="EMBL" id="VSRR010013351">
    <property type="protein sequence ID" value="MPC55665.1"/>
    <property type="molecule type" value="Genomic_DNA"/>
</dbReference>
<evidence type="ECO:0000256" key="1">
    <source>
        <dbReference type="SAM" id="MobiDB-lite"/>
    </source>
</evidence>
<reference evidence="2 3" key="1">
    <citation type="submission" date="2019-05" db="EMBL/GenBank/DDBJ databases">
        <title>Another draft genome of Portunus trituberculatus and its Hox gene families provides insights of decapod evolution.</title>
        <authorList>
            <person name="Jeong J.-H."/>
            <person name="Song I."/>
            <person name="Kim S."/>
            <person name="Choi T."/>
            <person name="Kim D."/>
            <person name="Ryu S."/>
            <person name="Kim W."/>
        </authorList>
    </citation>
    <scope>NUCLEOTIDE SEQUENCE [LARGE SCALE GENOMIC DNA]</scope>
    <source>
        <tissue evidence="2">Muscle</tissue>
    </source>
</reference>
<keyword evidence="3" id="KW-1185">Reference proteome</keyword>
<dbReference type="AlphaFoldDB" id="A0A5B7GE59"/>
<feature type="region of interest" description="Disordered" evidence="1">
    <location>
        <begin position="37"/>
        <end position="59"/>
    </location>
</feature>
<accession>A0A5B7GE59</accession>